<name>A0A7K1FFF5_9ACTN</name>
<protein>
    <recommendedName>
        <fullName evidence="3">Septum formation-related domain-containing protein</fullName>
    </recommendedName>
</protein>
<evidence type="ECO:0008006" key="3">
    <source>
        <dbReference type="Google" id="ProtNLM"/>
    </source>
</evidence>
<comment type="caution">
    <text evidence="1">The sequence shown here is derived from an EMBL/GenBank/DDBJ whole genome shotgun (WGS) entry which is preliminary data.</text>
</comment>
<evidence type="ECO:0000313" key="1">
    <source>
        <dbReference type="EMBL" id="MTD12806.1"/>
    </source>
</evidence>
<proteinExistence type="predicted"/>
<dbReference type="Proteomes" id="UP000460221">
    <property type="component" value="Unassembled WGS sequence"/>
</dbReference>
<dbReference type="EMBL" id="WLYK01000001">
    <property type="protein sequence ID" value="MTD12806.1"/>
    <property type="molecule type" value="Genomic_DNA"/>
</dbReference>
<organism evidence="1 2">
    <name type="scientific">Nakamurella alba</name>
    <dbReference type="NCBI Taxonomy" id="2665158"/>
    <lineage>
        <taxon>Bacteria</taxon>
        <taxon>Bacillati</taxon>
        <taxon>Actinomycetota</taxon>
        <taxon>Actinomycetes</taxon>
        <taxon>Nakamurellales</taxon>
        <taxon>Nakamurellaceae</taxon>
        <taxon>Nakamurella</taxon>
    </lineage>
</organism>
<sequence>MIALLAGGAIIGRKVQGVAAIAPLPGAPALGDCVTELLLPPNISVRDEGKPPVYETVVAEPCTGARMGEVVGVIDRPGPLVVREVIWNGEVQGESLDDPNQENCATLSREYLGLGGPANDAMNVWVPLGDYTSSLTPGGPTDLQRAFGQGWAVCVVQDDYNRIARDAVGFEQSIRDAYQRFPVPPGLASCEQPCDTVHRSEYFAFGTYDRPTDWNEILESCKQLVVERTGLPAITDMEGLDITIEASADELSAATPELPAGAACVVTTGDGLWLQGSLLNVGDPDRIPWS</sequence>
<dbReference type="RefSeq" id="WP_154766800.1">
    <property type="nucleotide sequence ID" value="NZ_WLYK01000001.1"/>
</dbReference>
<reference evidence="1 2" key="1">
    <citation type="submission" date="2019-11" db="EMBL/GenBank/DDBJ databases">
        <authorList>
            <person name="Jiang L.-Q."/>
        </authorList>
    </citation>
    <scope>NUCLEOTIDE SEQUENCE [LARGE SCALE GENOMIC DNA]</scope>
    <source>
        <strain evidence="1 2">YIM 132087</strain>
    </source>
</reference>
<gene>
    <name evidence="1" type="ORF">GIS00_02455</name>
</gene>
<keyword evidence="2" id="KW-1185">Reference proteome</keyword>
<dbReference type="AlphaFoldDB" id="A0A7K1FFF5"/>
<accession>A0A7K1FFF5</accession>
<evidence type="ECO:0000313" key="2">
    <source>
        <dbReference type="Proteomes" id="UP000460221"/>
    </source>
</evidence>